<name>A0A3N5AWC2_9THEO</name>
<sequence>MAQVFDWSIRQFLKEAASSAPTPGGGSVAALAGALAAAMASMVASLTVGKDKYKDVEPEMQAILARTAALIEELEALVAADMEAFNAFMAVYKLPKETEEQKAERARRMQEALLQATDTPLKIASSCLEVLRLAEQAALKGNKGAVSDAGVAAYLGEAALQAALLNVDINVPLIKDASYAAQAVTKREELGREAVKAKERAVAVVKERLAGR</sequence>
<feature type="domain" description="Cyclodeaminase/cyclohydrolase" evidence="1">
    <location>
        <begin position="8"/>
        <end position="187"/>
    </location>
</feature>
<keyword evidence="3" id="KW-1185">Reference proteome</keyword>
<accession>A0A3N5AWC2</accession>
<dbReference type="Proteomes" id="UP000282654">
    <property type="component" value="Unassembled WGS sequence"/>
</dbReference>
<dbReference type="Pfam" id="PF04961">
    <property type="entry name" value="FTCD_C"/>
    <property type="match status" value="1"/>
</dbReference>
<dbReference type="SUPFAM" id="SSF101262">
    <property type="entry name" value="Methenyltetrahydrofolate cyclohydrolase-like"/>
    <property type="match status" value="1"/>
</dbReference>
<dbReference type="GO" id="GO:0003824">
    <property type="term" value="F:catalytic activity"/>
    <property type="evidence" value="ECO:0007669"/>
    <property type="project" value="InterPro"/>
</dbReference>
<proteinExistence type="predicted"/>
<reference evidence="2 3" key="1">
    <citation type="submission" date="2018-11" db="EMBL/GenBank/DDBJ databases">
        <title>Genomic Encyclopedia of Type Strains, Phase IV (KMG-IV): sequencing the most valuable type-strain genomes for metagenomic binning, comparative biology and taxonomic classification.</title>
        <authorList>
            <person name="Goeker M."/>
        </authorList>
    </citation>
    <scope>NUCLEOTIDE SEQUENCE [LARGE SCALE GENOMIC DNA]</scope>
    <source>
        <strain evidence="2 3">DSM 102936</strain>
    </source>
</reference>
<evidence type="ECO:0000313" key="3">
    <source>
        <dbReference type="Proteomes" id="UP000282654"/>
    </source>
</evidence>
<gene>
    <name evidence="2" type="ORF">EDD75_0068</name>
</gene>
<comment type="caution">
    <text evidence="2">The sequence shown here is derived from an EMBL/GenBank/DDBJ whole genome shotgun (WGS) entry which is preliminary data.</text>
</comment>
<dbReference type="RefSeq" id="WP_123926391.1">
    <property type="nucleotide sequence ID" value="NZ_RKRE01000001.1"/>
</dbReference>
<protein>
    <submittedName>
        <fullName evidence="2">Formimidoyltetrahydrofolate cyclodeaminase</fullName>
    </submittedName>
</protein>
<dbReference type="AlphaFoldDB" id="A0A3N5AWC2"/>
<dbReference type="OrthoDB" id="7959174at2"/>
<organism evidence="2 3">
    <name type="scientific">Thermodesulfitimonas autotrophica</name>
    <dbReference type="NCBI Taxonomy" id="1894989"/>
    <lineage>
        <taxon>Bacteria</taxon>
        <taxon>Bacillati</taxon>
        <taxon>Bacillota</taxon>
        <taxon>Clostridia</taxon>
        <taxon>Thermoanaerobacterales</taxon>
        <taxon>Thermoanaerobacteraceae</taxon>
        <taxon>Thermodesulfitimonas</taxon>
    </lineage>
</organism>
<dbReference type="InterPro" id="IPR007044">
    <property type="entry name" value="Cyclodeamin/CycHdrlase"/>
</dbReference>
<dbReference type="EMBL" id="RKRE01000001">
    <property type="protein sequence ID" value="RPF49264.1"/>
    <property type="molecule type" value="Genomic_DNA"/>
</dbReference>
<dbReference type="InterPro" id="IPR036178">
    <property type="entry name" value="Formintransfe-cycloase-like_sf"/>
</dbReference>
<evidence type="ECO:0000259" key="1">
    <source>
        <dbReference type="Pfam" id="PF04961"/>
    </source>
</evidence>
<dbReference type="Gene3D" id="1.20.120.680">
    <property type="entry name" value="Formiminotetrahydrofolate cyclodeaminase monomer, up-and-down helical bundle"/>
    <property type="match status" value="1"/>
</dbReference>
<evidence type="ECO:0000313" key="2">
    <source>
        <dbReference type="EMBL" id="RPF49264.1"/>
    </source>
</evidence>